<proteinExistence type="predicted"/>
<sequence>MDVDISTTNLRAEKRALSATEEDELCNICMDKVVGGEIINALQCTCPAVPEATRKLTCYSHQILEVRIVQSAKKNAPHRSTTTLVHRSILVNHRRPRH</sequence>
<reference evidence="1" key="1">
    <citation type="submission" date="2019-12" db="EMBL/GenBank/DDBJ databases">
        <title>Genome sequencing and annotation of Brassica cretica.</title>
        <authorList>
            <person name="Studholme D.J."/>
            <person name="Sarris P.F."/>
        </authorList>
    </citation>
    <scope>NUCLEOTIDE SEQUENCE</scope>
    <source>
        <strain evidence="1">PFS-102/07</strain>
        <tissue evidence="1">Leaf</tissue>
    </source>
</reference>
<organism evidence="1">
    <name type="scientific">Brassica cretica</name>
    <name type="common">Mustard</name>
    <dbReference type="NCBI Taxonomy" id="69181"/>
    <lineage>
        <taxon>Eukaryota</taxon>
        <taxon>Viridiplantae</taxon>
        <taxon>Streptophyta</taxon>
        <taxon>Embryophyta</taxon>
        <taxon>Tracheophyta</taxon>
        <taxon>Spermatophyta</taxon>
        <taxon>Magnoliopsida</taxon>
        <taxon>eudicotyledons</taxon>
        <taxon>Gunneridae</taxon>
        <taxon>Pentapetalae</taxon>
        <taxon>rosids</taxon>
        <taxon>malvids</taxon>
        <taxon>Brassicales</taxon>
        <taxon>Brassicaceae</taxon>
        <taxon>Brassiceae</taxon>
        <taxon>Brassica</taxon>
    </lineage>
</organism>
<evidence type="ECO:0000313" key="1">
    <source>
        <dbReference type="EMBL" id="KAF2533523.1"/>
    </source>
</evidence>
<dbReference type="AlphaFoldDB" id="A0A8S9FHX7"/>
<gene>
    <name evidence="1" type="ORF">F2Q70_00029810</name>
</gene>
<accession>A0A8S9FHX7</accession>
<comment type="caution">
    <text evidence="1">The sequence shown here is derived from an EMBL/GenBank/DDBJ whole genome shotgun (WGS) entry which is preliminary data.</text>
</comment>
<protein>
    <submittedName>
        <fullName evidence="1">Uncharacterized protein</fullName>
    </submittedName>
</protein>
<name>A0A8S9FHX7_BRACR</name>
<dbReference type="EMBL" id="QGKY02002305">
    <property type="protein sequence ID" value="KAF2533523.1"/>
    <property type="molecule type" value="Genomic_DNA"/>
</dbReference>